<dbReference type="Pfam" id="PF07883">
    <property type="entry name" value="Cupin_2"/>
    <property type="match status" value="1"/>
</dbReference>
<dbReference type="InterPro" id="IPR014710">
    <property type="entry name" value="RmlC-like_jellyroll"/>
</dbReference>
<keyword evidence="2" id="KW-0808">Transferase</keyword>
<accession>A0A0K0KVM0</accession>
<dbReference type="Gene3D" id="2.60.120.10">
    <property type="entry name" value="Jelly Rolls"/>
    <property type="match status" value="1"/>
</dbReference>
<dbReference type="EMBL" id="KM359505">
    <property type="protein sequence ID" value="AIR93531.1"/>
    <property type="molecule type" value="Genomic_DNA"/>
</dbReference>
<evidence type="ECO:0000313" key="2">
    <source>
        <dbReference type="EMBL" id="AIR93531.1"/>
    </source>
</evidence>
<sequence length="143" mass="16436">MRKRLDSLIESKGGAVPELSRDAQMQASDPIKFVSKGWGYEKWIANSSLYCGKLLFIAKGKKCSWHYHKLKDEVFYIQSGAIELAYGWDEDKKLSKTITLIQGDKFHVPVGLKHQMFALKDTELFEFSTQHFDSDSNRIERGD</sequence>
<protein>
    <submittedName>
        <fullName evidence="2">Putative nucleotidyltransferase</fullName>
    </submittedName>
</protein>
<organism evidence="2 3">
    <name type="scientific">Prochlorococcus phage P-TIM68</name>
    <dbReference type="NCBI Taxonomy" id="1542477"/>
    <lineage>
        <taxon>Viruses</taxon>
        <taxon>Duplodnaviria</taxon>
        <taxon>Heunggongvirae</taxon>
        <taxon>Uroviricota</taxon>
        <taxon>Caudoviricetes</taxon>
        <taxon>Pantevenvirales</taxon>
        <taxon>Kyanoviridae</taxon>
        <taxon>Haifavirus</taxon>
        <taxon>Haifavirus tim68</taxon>
    </lineage>
</organism>
<dbReference type="OrthoDB" id="18986at10239"/>
<dbReference type="CDD" id="cd02208">
    <property type="entry name" value="cupin_RmlC-like"/>
    <property type="match status" value="1"/>
</dbReference>
<dbReference type="GO" id="GO:0016740">
    <property type="term" value="F:transferase activity"/>
    <property type="evidence" value="ECO:0007669"/>
    <property type="project" value="UniProtKB-KW"/>
</dbReference>
<dbReference type="GeneID" id="26640250"/>
<dbReference type="RefSeq" id="YP_009213706.1">
    <property type="nucleotide sequence ID" value="NC_028955.1"/>
</dbReference>
<dbReference type="SUPFAM" id="SSF51182">
    <property type="entry name" value="RmlC-like cupins"/>
    <property type="match status" value="1"/>
</dbReference>
<proteinExistence type="predicted"/>
<feature type="domain" description="Cupin type-2" evidence="1">
    <location>
        <begin position="57"/>
        <end position="123"/>
    </location>
</feature>
<dbReference type="InterPro" id="IPR013096">
    <property type="entry name" value="Cupin_2"/>
</dbReference>
<evidence type="ECO:0000259" key="1">
    <source>
        <dbReference type="Pfam" id="PF07883"/>
    </source>
</evidence>
<dbReference type="InterPro" id="IPR011051">
    <property type="entry name" value="RmlC_Cupin_sf"/>
</dbReference>
<evidence type="ECO:0000313" key="3">
    <source>
        <dbReference type="Proteomes" id="UP000207741"/>
    </source>
</evidence>
<name>A0A0K0KVM0_9CAUD</name>
<keyword evidence="3" id="KW-1185">Reference proteome</keyword>
<reference evidence="3" key="1">
    <citation type="submission" date="2014-08" db="EMBL/GenBank/DDBJ databases">
        <authorList>
            <person name="Edwards T."/>
        </authorList>
    </citation>
    <scope>NUCLEOTIDE SEQUENCE [LARGE SCALE GENOMIC DNA]</scope>
</reference>
<dbReference type="Proteomes" id="UP000207741">
    <property type="component" value="Segment"/>
</dbReference>
<dbReference type="KEGG" id="vg:26640250"/>